<feature type="domain" description="CpG binding protein C-terminal" evidence="10">
    <location>
        <begin position="83"/>
        <end position="300"/>
    </location>
</feature>
<evidence type="ECO:0000256" key="5">
    <source>
        <dbReference type="ARBA" id="ARBA00023015"/>
    </source>
</evidence>
<keyword evidence="4" id="KW-0862">Zinc</keyword>
<protein>
    <recommendedName>
        <fullName evidence="9">CXXC-type zinc finger protein 1</fullName>
    </recommendedName>
</protein>
<dbReference type="InterPro" id="IPR022056">
    <property type="entry name" value="CpG-bd_C"/>
</dbReference>
<keyword evidence="3" id="KW-0863">Zinc-finger</keyword>
<dbReference type="GO" id="GO:0048188">
    <property type="term" value="C:Set1C/COMPASS complex"/>
    <property type="evidence" value="ECO:0007669"/>
    <property type="project" value="InterPro"/>
</dbReference>
<evidence type="ECO:0000256" key="9">
    <source>
        <dbReference type="ARBA" id="ARBA00023828"/>
    </source>
</evidence>
<keyword evidence="2" id="KW-0479">Metal-binding</keyword>
<dbReference type="PANTHER" id="PTHR46174:SF1">
    <property type="entry name" value="CXXC-TYPE ZINC FINGER PROTEIN 1"/>
    <property type="match status" value="1"/>
</dbReference>
<evidence type="ECO:0000256" key="3">
    <source>
        <dbReference type="ARBA" id="ARBA00022771"/>
    </source>
</evidence>
<dbReference type="STRING" id="131310.A0A0N4Z6W0"/>
<organism evidence="11 12">
    <name type="scientific">Parastrongyloides trichosuri</name>
    <name type="common">Possum-specific nematode worm</name>
    <dbReference type="NCBI Taxonomy" id="131310"/>
    <lineage>
        <taxon>Eukaryota</taxon>
        <taxon>Metazoa</taxon>
        <taxon>Ecdysozoa</taxon>
        <taxon>Nematoda</taxon>
        <taxon>Chromadorea</taxon>
        <taxon>Rhabditida</taxon>
        <taxon>Tylenchina</taxon>
        <taxon>Panagrolaimomorpha</taxon>
        <taxon>Strongyloidoidea</taxon>
        <taxon>Strongyloididae</taxon>
        <taxon>Parastrongyloides</taxon>
    </lineage>
</organism>
<evidence type="ECO:0000256" key="4">
    <source>
        <dbReference type="ARBA" id="ARBA00022833"/>
    </source>
</evidence>
<dbReference type="GO" id="GO:0008270">
    <property type="term" value="F:zinc ion binding"/>
    <property type="evidence" value="ECO:0007669"/>
    <property type="project" value="UniProtKB-KW"/>
</dbReference>
<dbReference type="Pfam" id="PF12269">
    <property type="entry name" value="CpG_bind_C"/>
    <property type="match status" value="1"/>
</dbReference>
<keyword evidence="8" id="KW-0539">Nucleus</keyword>
<dbReference type="GO" id="GO:0003677">
    <property type="term" value="F:DNA binding"/>
    <property type="evidence" value="ECO:0007669"/>
    <property type="project" value="UniProtKB-KW"/>
</dbReference>
<accession>A0A0N4Z6W0</accession>
<evidence type="ECO:0000313" key="11">
    <source>
        <dbReference type="Proteomes" id="UP000038045"/>
    </source>
</evidence>
<comment type="subcellular location">
    <subcellularLocation>
        <location evidence="1">Nucleus</location>
    </subcellularLocation>
</comment>
<dbReference type="GO" id="GO:0045893">
    <property type="term" value="P:positive regulation of DNA-templated transcription"/>
    <property type="evidence" value="ECO:0007669"/>
    <property type="project" value="TreeGrafter"/>
</dbReference>
<dbReference type="Proteomes" id="UP000038045">
    <property type="component" value="Unplaced"/>
</dbReference>
<evidence type="ECO:0000259" key="10">
    <source>
        <dbReference type="Pfam" id="PF12269"/>
    </source>
</evidence>
<keyword evidence="11" id="KW-1185">Reference proteome</keyword>
<evidence type="ECO:0000256" key="1">
    <source>
        <dbReference type="ARBA" id="ARBA00004123"/>
    </source>
</evidence>
<dbReference type="AlphaFoldDB" id="A0A0N4Z6W0"/>
<keyword evidence="7" id="KW-0804">Transcription</keyword>
<proteinExistence type="predicted"/>
<keyword evidence="5" id="KW-0805">Transcription regulation</keyword>
<evidence type="ECO:0000256" key="6">
    <source>
        <dbReference type="ARBA" id="ARBA00023125"/>
    </source>
</evidence>
<dbReference type="PANTHER" id="PTHR46174">
    <property type="entry name" value="CXXC-TYPE ZINC FINGER PROTEIN 1"/>
    <property type="match status" value="1"/>
</dbReference>
<evidence type="ECO:0000256" key="8">
    <source>
        <dbReference type="ARBA" id="ARBA00023242"/>
    </source>
</evidence>
<dbReference type="WBParaSite" id="PTRK_0000291600.1">
    <property type="protein sequence ID" value="PTRK_0000291600.1"/>
    <property type="gene ID" value="PTRK_0000291600"/>
</dbReference>
<keyword evidence="6" id="KW-0238">DNA-binding</keyword>
<sequence length="355" mass="41205">MDFTNYGANKINESKVMNECLKQRVDFHLEPARRCLWLECEYLAAAGSKYCSYECGKKLAKERLIRQAAYIQEDGMKYNFIKEKYKSEIDRMIVVCRNKLENLNKASKCARMLSEFIIKQLNVEYVSKDDEVRASKVFVLCLICGGEIDRNIYGSHIVKCLVKKEKQAYYGSEERGSIAIGILCEQYSSKFKSYCKRLKIICPEHPCKDVDDNLKVCSYPSDLDEEVKKSKDLYFFSLSDKIFNGNKCTNEYGNCCEHPNWYRYTLANIDSYRYGELDQLNECRTLISKYNSFINNRGNVYNSIASEQAMKKFYNDALKNEIKTLDLHQSKNEEKSNKVKLLVPDAEVISSSDED</sequence>
<evidence type="ECO:0000256" key="2">
    <source>
        <dbReference type="ARBA" id="ARBA00022723"/>
    </source>
</evidence>
<evidence type="ECO:0000256" key="7">
    <source>
        <dbReference type="ARBA" id="ARBA00023163"/>
    </source>
</evidence>
<name>A0A0N4Z6W0_PARTI</name>
<dbReference type="InterPro" id="IPR037869">
    <property type="entry name" value="Spp1/CFP1"/>
</dbReference>
<reference evidence="12" key="1">
    <citation type="submission" date="2017-02" db="UniProtKB">
        <authorList>
            <consortium name="WormBaseParasite"/>
        </authorList>
    </citation>
    <scope>IDENTIFICATION</scope>
</reference>
<evidence type="ECO:0000313" key="12">
    <source>
        <dbReference type="WBParaSite" id="PTRK_0000291600.1"/>
    </source>
</evidence>